<dbReference type="PANTHER" id="PTHR22602:SF0">
    <property type="entry name" value="TRANSFERASE CAF17, MITOCHONDRIAL-RELATED"/>
    <property type="match status" value="1"/>
</dbReference>
<evidence type="ECO:0000259" key="6">
    <source>
        <dbReference type="Pfam" id="PF25455"/>
    </source>
</evidence>
<dbReference type="GO" id="GO:0016740">
    <property type="term" value="F:transferase activity"/>
    <property type="evidence" value="ECO:0007669"/>
    <property type="project" value="UniProtKB-KW"/>
</dbReference>
<accession>A0AAE0TUN1</accession>
<evidence type="ECO:0000256" key="5">
    <source>
        <dbReference type="ARBA" id="ARBA00093637"/>
    </source>
</evidence>
<comment type="caution">
    <text evidence="7">The sequence shown here is derived from an EMBL/GenBank/DDBJ whole genome shotgun (WGS) entry which is preliminary data.</text>
</comment>
<reference evidence="7" key="1">
    <citation type="journal article" date="2023" name="Mol. Phylogenet. Evol.">
        <title>Genome-scale phylogeny and comparative genomics of the fungal order Sordariales.</title>
        <authorList>
            <person name="Hensen N."/>
            <person name="Bonometti L."/>
            <person name="Westerberg I."/>
            <person name="Brannstrom I.O."/>
            <person name="Guillou S."/>
            <person name="Cros-Aarteil S."/>
            <person name="Calhoun S."/>
            <person name="Haridas S."/>
            <person name="Kuo A."/>
            <person name="Mondo S."/>
            <person name="Pangilinan J."/>
            <person name="Riley R."/>
            <person name="LaButti K."/>
            <person name="Andreopoulos B."/>
            <person name="Lipzen A."/>
            <person name="Chen C."/>
            <person name="Yan M."/>
            <person name="Daum C."/>
            <person name="Ng V."/>
            <person name="Clum A."/>
            <person name="Steindorff A."/>
            <person name="Ohm R.A."/>
            <person name="Martin F."/>
            <person name="Silar P."/>
            <person name="Natvig D.O."/>
            <person name="Lalanne C."/>
            <person name="Gautier V."/>
            <person name="Ament-Velasquez S.L."/>
            <person name="Kruys A."/>
            <person name="Hutchinson M.I."/>
            <person name="Powell A.J."/>
            <person name="Barry K."/>
            <person name="Miller A.N."/>
            <person name="Grigoriev I.V."/>
            <person name="Debuchy R."/>
            <person name="Gladieux P."/>
            <person name="Hiltunen Thoren M."/>
            <person name="Johannesson H."/>
        </authorList>
    </citation>
    <scope>NUCLEOTIDE SEQUENCE</scope>
    <source>
        <strain evidence="7">CBS 958.72</strain>
    </source>
</reference>
<dbReference type="GO" id="GO:0016226">
    <property type="term" value="P:iron-sulfur cluster assembly"/>
    <property type="evidence" value="ECO:0007669"/>
    <property type="project" value="TreeGrafter"/>
</dbReference>
<dbReference type="GO" id="GO:0005759">
    <property type="term" value="C:mitochondrial matrix"/>
    <property type="evidence" value="ECO:0007669"/>
    <property type="project" value="UniProtKB-SubCell"/>
</dbReference>
<dbReference type="InterPro" id="IPR045179">
    <property type="entry name" value="YgfZ/GcvT"/>
</dbReference>
<dbReference type="SUPFAM" id="SSF103025">
    <property type="entry name" value="Folate-binding domain"/>
    <property type="match status" value="1"/>
</dbReference>
<evidence type="ECO:0000256" key="2">
    <source>
        <dbReference type="ARBA" id="ARBA00022946"/>
    </source>
</evidence>
<evidence type="ECO:0000256" key="3">
    <source>
        <dbReference type="ARBA" id="ARBA00023128"/>
    </source>
</evidence>
<evidence type="ECO:0000256" key="1">
    <source>
        <dbReference type="ARBA" id="ARBA00004305"/>
    </source>
</evidence>
<name>A0AAE0TUN1_9PEZI</name>
<keyword evidence="3" id="KW-0496">Mitochondrion</keyword>
<dbReference type="InterPro" id="IPR057460">
    <property type="entry name" value="CAF17_C"/>
</dbReference>
<organism evidence="7 8">
    <name type="scientific">Lasiosphaeria ovina</name>
    <dbReference type="NCBI Taxonomy" id="92902"/>
    <lineage>
        <taxon>Eukaryota</taxon>
        <taxon>Fungi</taxon>
        <taxon>Dikarya</taxon>
        <taxon>Ascomycota</taxon>
        <taxon>Pezizomycotina</taxon>
        <taxon>Sordariomycetes</taxon>
        <taxon>Sordariomycetidae</taxon>
        <taxon>Sordariales</taxon>
        <taxon>Lasiosphaeriaceae</taxon>
        <taxon>Lasiosphaeria</taxon>
    </lineage>
</organism>
<keyword evidence="8" id="KW-1185">Reference proteome</keyword>
<keyword evidence="7" id="KW-0808">Transferase</keyword>
<sequence length="450" mass="48296">MPPATRVLAAAPSLRLASRSSRTSASSNAALYLCSRCLSRQQQQQRRQLSHSAPRRCAAPFAAPVPSRLAALSSRRLISVSGPDAARYLQGVITANILASPSPSPGQQPQHQIAAAAAGFYGAFLTATGRVLHDVFIYRDTSRPDGDGFLVEADAAEAERLEKHIRRYKLRAKFDVRLLDPAERRVWHAWGGGSGILLSGGNDHAGTIVLQDSRAPGLGYRLVTAGGSESPPEVVESTAAAAETDGLAVADEHAYTVWRYLHGVAEGQGEMLREQALPHESNLDVMGGVDFRKGCYVGQELTIRTEHRGVVRKRILPCVLYDDSSDSIPQQLSYRPTIAAGGAGEEDNTAAAVPAETSIGRVGKRGRSAGKWLRGVGNVGLALCRLETMTDVAPLLLPGEMAAAPGAFTPEDEFVVSIGEEEDDGRTLRIKAFVPDWLRLRLAEKSHARE</sequence>
<dbReference type="InterPro" id="IPR017703">
    <property type="entry name" value="YgfZ/GCV_T_CS"/>
</dbReference>
<feature type="domain" description="CAF17 C-terminal" evidence="6">
    <location>
        <begin position="312"/>
        <end position="397"/>
    </location>
</feature>
<protein>
    <recommendedName>
        <fullName evidence="5">Iron-sulfur cluster assembly factor IBA57 homolog, mitochondrial</fullName>
    </recommendedName>
</protein>
<dbReference type="AlphaFoldDB" id="A0AAE0TUN1"/>
<dbReference type="EMBL" id="JAULSN010000002">
    <property type="protein sequence ID" value="KAK3380275.1"/>
    <property type="molecule type" value="Genomic_DNA"/>
</dbReference>
<evidence type="ECO:0000313" key="7">
    <source>
        <dbReference type="EMBL" id="KAK3380275.1"/>
    </source>
</evidence>
<comment type="subcellular location">
    <subcellularLocation>
        <location evidence="1">Mitochondrion matrix</location>
    </subcellularLocation>
</comment>
<proteinExistence type="inferred from homology"/>
<dbReference type="InterPro" id="IPR027266">
    <property type="entry name" value="TrmE/GcvT-like"/>
</dbReference>
<evidence type="ECO:0000256" key="4">
    <source>
        <dbReference type="ARBA" id="ARBA00093447"/>
    </source>
</evidence>
<gene>
    <name evidence="7" type="ORF">B0T24DRAFT_188537</name>
</gene>
<dbReference type="Proteomes" id="UP001287356">
    <property type="component" value="Unassembled WGS sequence"/>
</dbReference>
<keyword evidence="2" id="KW-0809">Transit peptide</keyword>
<dbReference type="PANTHER" id="PTHR22602">
    <property type="entry name" value="TRANSFERASE CAF17, MITOCHONDRIAL-RELATED"/>
    <property type="match status" value="1"/>
</dbReference>
<evidence type="ECO:0000313" key="8">
    <source>
        <dbReference type="Proteomes" id="UP001287356"/>
    </source>
</evidence>
<dbReference type="Gene3D" id="3.30.1360.120">
    <property type="entry name" value="Probable tRNA modification gtpase trme, domain 1"/>
    <property type="match status" value="1"/>
</dbReference>
<comment type="similarity">
    <text evidence="4">Belongs to the GcvT family. CAF17/IBA57 subfamily.</text>
</comment>
<reference evidence="7" key="2">
    <citation type="submission" date="2023-06" db="EMBL/GenBank/DDBJ databases">
        <authorList>
            <consortium name="Lawrence Berkeley National Laboratory"/>
            <person name="Haridas S."/>
            <person name="Hensen N."/>
            <person name="Bonometti L."/>
            <person name="Westerberg I."/>
            <person name="Brannstrom I.O."/>
            <person name="Guillou S."/>
            <person name="Cros-Aarteil S."/>
            <person name="Calhoun S."/>
            <person name="Kuo A."/>
            <person name="Mondo S."/>
            <person name="Pangilinan J."/>
            <person name="Riley R."/>
            <person name="Labutti K."/>
            <person name="Andreopoulos B."/>
            <person name="Lipzen A."/>
            <person name="Chen C."/>
            <person name="Yanf M."/>
            <person name="Daum C."/>
            <person name="Ng V."/>
            <person name="Clum A."/>
            <person name="Steindorff A."/>
            <person name="Ohm R."/>
            <person name="Martin F."/>
            <person name="Silar P."/>
            <person name="Natvig D."/>
            <person name="Lalanne C."/>
            <person name="Gautier V."/>
            <person name="Ament-Velasquez S.L."/>
            <person name="Kruys A."/>
            <person name="Hutchinson M.I."/>
            <person name="Powell A.J."/>
            <person name="Barry K."/>
            <person name="Miller A.N."/>
            <person name="Grigoriev I.V."/>
            <person name="Debuchy R."/>
            <person name="Gladieux P."/>
            <person name="Thoren M.H."/>
            <person name="Johannesson H."/>
        </authorList>
    </citation>
    <scope>NUCLEOTIDE SEQUENCE</scope>
    <source>
        <strain evidence="7">CBS 958.72</strain>
    </source>
</reference>
<dbReference type="Pfam" id="PF25455">
    <property type="entry name" value="Beta-barrel_CAF17_C"/>
    <property type="match status" value="1"/>
</dbReference>
<dbReference type="NCBIfam" id="TIGR03317">
    <property type="entry name" value="ygfZ_signature"/>
    <property type="match status" value="1"/>
</dbReference>